<dbReference type="EMBL" id="JAEEGB010000013">
    <property type="protein sequence ID" value="MBI6873439.1"/>
    <property type="molecule type" value="Genomic_DNA"/>
</dbReference>
<sequence length="315" mass="37984">MDRFEFDTQIINYIKNETRNIGYFPENRLYREEQIQLSENVFKIRNSVEWIIRINKILKYINYSILKSLKFAIELESPMDENEIKDMYTYYLEDSVYRLMVLWDMYKQLVNEFYDVRFSRDENYSIFKLKNELKNKHIWEEDKINELGDYLNSDKHQFVRNYLRNTFTHSVDPTSMNIFHDFSEDGLPFPNIENIIPRHPYENLVRVVDDLKELVKKIGVENKHIEKLLVDKIMIVKAIAILNCSEEQELEIINVEDLVLNKDHIGIFVQKKKCTECEYAIDYEGKKACKPIMIKYSRIYEDEVFTLDINRTISK</sequence>
<dbReference type="InterPro" id="IPR041394">
    <property type="entry name" value="HEPN_Cthe2314"/>
</dbReference>
<feature type="domain" description="Cthe-2314-like HEPN" evidence="1">
    <location>
        <begin position="50"/>
        <end position="216"/>
    </location>
</feature>
<reference evidence="2" key="1">
    <citation type="submission" date="2020-12" db="EMBL/GenBank/DDBJ databases">
        <title>Clostridium thailandense sp. nov., a novel acetogenic bacterium isolated from peat land soil in Thailand.</title>
        <authorList>
            <person name="Chaikitkaew S."/>
            <person name="Birkeland N.K."/>
        </authorList>
    </citation>
    <scope>NUCLEOTIDE SEQUENCE</scope>
    <source>
        <strain evidence="2">DSM 17425</strain>
    </source>
</reference>
<protein>
    <recommendedName>
        <fullName evidence="1">Cthe-2314-like HEPN domain-containing protein</fullName>
    </recommendedName>
</protein>
<keyword evidence="3" id="KW-1185">Reference proteome</keyword>
<evidence type="ECO:0000259" key="1">
    <source>
        <dbReference type="Pfam" id="PF18730"/>
    </source>
</evidence>
<dbReference type="Pfam" id="PF18730">
    <property type="entry name" value="HEPN_Cthe2314"/>
    <property type="match status" value="1"/>
</dbReference>
<accession>A0A934HWS7</accession>
<evidence type="ECO:0000313" key="3">
    <source>
        <dbReference type="Proteomes" id="UP000622687"/>
    </source>
</evidence>
<comment type="caution">
    <text evidence="2">The sequence shown here is derived from an EMBL/GenBank/DDBJ whole genome shotgun (WGS) entry which is preliminary data.</text>
</comment>
<evidence type="ECO:0000313" key="2">
    <source>
        <dbReference type="EMBL" id="MBI6873439.1"/>
    </source>
</evidence>
<dbReference type="RefSeq" id="WP_211142857.1">
    <property type="nucleotide sequence ID" value="NZ_JAEEGB010000013.1"/>
</dbReference>
<gene>
    <name evidence="2" type="ORF">I6U51_12080</name>
</gene>
<organism evidence="2 3">
    <name type="scientific">Clostridium aciditolerans</name>
    <dbReference type="NCBI Taxonomy" id="339861"/>
    <lineage>
        <taxon>Bacteria</taxon>
        <taxon>Bacillati</taxon>
        <taxon>Bacillota</taxon>
        <taxon>Clostridia</taxon>
        <taxon>Eubacteriales</taxon>
        <taxon>Clostridiaceae</taxon>
        <taxon>Clostridium</taxon>
    </lineage>
</organism>
<name>A0A934HWS7_9CLOT</name>
<dbReference type="AlphaFoldDB" id="A0A934HWS7"/>
<dbReference type="Proteomes" id="UP000622687">
    <property type="component" value="Unassembled WGS sequence"/>
</dbReference>
<proteinExistence type="predicted"/>